<protein>
    <submittedName>
        <fullName evidence="2">Transposase IS4 family</fullName>
    </submittedName>
</protein>
<dbReference type="GO" id="GO:0004803">
    <property type="term" value="F:transposase activity"/>
    <property type="evidence" value="ECO:0007669"/>
    <property type="project" value="InterPro"/>
</dbReference>
<keyword evidence="7" id="KW-1185">Reference proteome</keyword>
<dbReference type="GO" id="GO:0003677">
    <property type="term" value="F:DNA binding"/>
    <property type="evidence" value="ECO:0007669"/>
    <property type="project" value="InterPro"/>
</dbReference>
<proteinExistence type="predicted"/>
<dbReference type="KEGG" id="nsh:GXM_08969"/>
<dbReference type="SUPFAM" id="SSF53098">
    <property type="entry name" value="Ribonuclease H-like"/>
    <property type="match status" value="1"/>
</dbReference>
<dbReference type="KEGG" id="nsh:GXM_09294"/>
<dbReference type="KEGG" id="nsh:GXM_07384"/>
<dbReference type="InterPro" id="IPR012337">
    <property type="entry name" value="RNaseH-like_sf"/>
</dbReference>
<evidence type="ECO:0000313" key="3">
    <source>
        <dbReference type="EMBL" id="QFS50756.1"/>
    </source>
</evidence>
<name>A0A5P8WB36_9NOSO</name>
<dbReference type="GO" id="GO:0006313">
    <property type="term" value="P:DNA transposition"/>
    <property type="evidence" value="ECO:0007669"/>
    <property type="project" value="InterPro"/>
</dbReference>
<evidence type="ECO:0000313" key="6">
    <source>
        <dbReference type="EMBL" id="QFS51800.1"/>
    </source>
</evidence>
<gene>
    <name evidence="2" type="ORF">GXM_07384</name>
    <name evidence="3" type="ORF">GXM_08250</name>
    <name evidence="4" type="ORF">GXM_08969</name>
    <name evidence="5" type="ORF">GXM_09072</name>
    <name evidence="6" type="ORF">GXM_09294</name>
</gene>
<dbReference type="EMBL" id="CP045227">
    <property type="protein sequence ID" value="QFS50756.1"/>
    <property type="molecule type" value="Genomic_DNA"/>
</dbReference>
<organism evidence="2 7">
    <name type="scientific">Nostoc sphaeroides CCNUC1</name>
    <dbReference type="NCBI Taxonomy" id="2653204"/>
    <lineage>
        <taxon>Bacteria</taxon>
        <taxon>Bacillati</taxon>
        <taxon>Cyanobacteriota</taxon>
        <taxon>Cyanophyceae</taxon>
        <taxon>Nostocales</taxon>
        <taxon>Nostocaceae</taxon>
        <taxon>Nostoc</taxon>
    </lineage>
</organism>
<reference evidence="2 7" key="1">
    <citation type="submission" date="2019-10" db="EMBL/GenBank/DDBJ databases">
        <title>Genomic and transcriptomic insights into the perfect genentic adaptation of a filamentous nitrogen-fixing cyanobacterium to rice fields.</title>
        <authorList>
            <person name="Chen Z."/>
        </authorList>
    </citation>
    <scope>NUCLEOTIDE SEQUENCE [LARGE SCALE GENOMIC DNA]</scope>
    <source>
        <strain evidence="2">CCNUC1</strain>
    </source>
</reference>
<feature type="domain" description="Transposase IS4-like" evidence="1">
    <location>
        <begin position="136"/>
        <end position="299"/>
    </location>
</feature>
<dbReference type="EMBL" id="CP045227">
    <property type="protein sequence ID" value="QFS49890.1"/>
    <property type="molecule type" value="Genomic_DNA"/>
</dbReference>
<dbReference type="EMBL" id="CP045227">
    <property type="protein sequence ID" value="QFS51800.1"/>
    <property type="molecule type" value="Genomic_DNA"/>
</dbReference>
<evidence type="ECO:0000259" key="1">
    <source>
        <dbReference type="Pfam" id="PF01609"/>
    </source>
</evidence>
<evidence type="ECO:0000313" key="2">
    <source>
        <dbReference type="EMBL" id="QFS49890.1"/>
    </source>
</evidence>
<evidence type="ECO:0000313" key="7">
    <source>
        <dbReference type="Proteomes" id="UP000326678"/>
    </source>
</evidence>
<accession>A0A5P8WB36</accession>
<dbReference type="AlphaFoldDB" id="A0A5P8WB36"/>
<dbReference type="Proteomes" id="UP000326678">
    <property type="component" value="Chromosome Gxm2"/>
</dbReference>
<evidence type="ECO:0000313" key="5">
    <source>
        <dbReference type="EMBL" id="QFS51578.1"/>
    </source>
</evidence>
<dbReference type="Pfam" id="PF01609">
    <property type="entry name" value="DDE_Tnp_1"/>
    <property type="match status" value="1"/>
</dbReference>
<sequence>MNMKFTKLDYCQYLLSSQINYTITNLAEHLESISHDKINYYLKTEKLTPRLLWDNVKDVVEPDDNGYIIFDDSILDKRYSEEIEIVRRQYSGNEHGVLKGIGVVSCVYVNPTLQRFWVIDYRIFNPDVDGKTKIDHVKDMLQSLVYHKLLPFDTVLMDTWYAVHSLMLYIDSLDKIYYCPLKDNRLVDDTFGQAKYKRIELLEWSQEELDCGKIIKIKGFPANKKVKLFRVTVSTNRTDYVATNDLSQSSTDVVQEVCKIRWKIEEFHREIKQLTGIESCQCRKARLQRNHIACAMLVWVRLKNLAYTTGQTIYQIKHNLLSNYLIQQLKRPSILMCLV</sequence>
<dbReference type="EMBL" id="CP045227">
    <property type="protein sequence ID" value="QFS51475.1"/>
    <property type="molecule type" value="Genomic_DNA"/>
</dbReference>
<evidence type="ECO:0000313" key="4">
    <source>
        <dbReference type="EMBL" id="QFS51475.1"/>
    </source>
</evidence>
<dbReference type="KEGG" id="nsh:GXM_08250"/>
<dbReference type="InterPro" id="IPR002559">
    <property type="entry name" value="Transposase_11"/>
</dbReference>
<dbReference type="EMBL" id="CP045227">
    <property type="protein sequence ID" value="QFS51578.1"/>
    <property type="molecule type" value="Genomic_DNA"/>
</dbReference>
<dbReference type="KEGG" id="nsh:GXM_09072"/>